<proteinExistence type="predicted"/>
<dbReference type="InterPro" id="IPR001870">
    <property type="entry name" value="B30.2/SPRY"/>
</dbReference>
<name>A0ABN7SF76_OIKDI</name>
<dbReference type="Gene3D" id="2.60.120.920">
    <property type="match status" value="1"/>
</dbReference>
<feature type="region of interest" description="Disordered" evidence="1">
    <location>
        <begin position="13"/>
        <end position="36"/>
    </location>
</feature>
<dbReference type="EMBL" id="OU015569">
    <property type="protein sequence ID" value="CAG5098331.1"/>
    <property type="molecule type" value="Genomic_DNA"/>
</dbReference>
<gene>
    <name evidence="3" type="ORF">OKIOD_LOCUS7129</name>
</gene>
<evidence type="ECO:0000259" key="2">
    <source>
        <dbReference type="PROSITE" id="PS50188"/>
    </source>
</evidence>
<dbReference type="SUPFAM" id="SSF49899">
    <property type="entry name" value="Concanavalin A-like lectins/glucanases"/>
    <property type="match status" value="1"/>
</dbReference>
<reference evidence="3 4" key="1">
    <citation type="submission" date="2021-04" db="EMBL/GenBank/DDBJ databases">
        <authorList>
            <person name="Bliznina A."/>
        </authorList>
    </citation>
    <scope>NUCLEOTIDE SEQUENCE [LARGE SCALE GENOMIC DNA]</scope>
</reference>
<dbReference type="PANTHER" id="PTHR12245:SF11">
    <property type="entry name" value="PROTEIN GUSTAVUS"/>
    <property type="match status" value="1"/>
</dbReference>
<protein>
    <submittedName>
        <fullName evidence="3">Oidioi.mRNA.OKI2018_I69.XSR.g15571.t1.cds</fullName>
    </submittedName>
</protein>
<dbReference type="PROSITE" id="PS50188">
    <property type="entry name" value="B302_SPRY"/>
    <property type="match status" value="1"/>
</dbReference>
<dbReference type="Proteomes" id="UP001158576">
    <property type="component" value="Chromosome XSR"/>
</dbReference>
<evidence type="ECO:0000256" key="1">
    <source>
        <dbReference type="SAM" id="MobiDB-lite"/>
    </source>
</evidence>
<evidence type="ECO:0000313" key="3">
    <source>
        <dbReference type="EMBL" id="CAG5098331.1"/>
    </source>
</evidence>
<dbReference type="Pfam" id="PF00622">
    <property type="entry name" value="SPRY"/>
    <property type="match status" value="1"/>
</dbReference>
<evidence type="ECO:0000313" key="4">
    <source>
        <dbReference type="Proteomes" id="UP001158576"/>
    </source>
</evidence>
<dbReference type="InterPro" id="IPR050672">
    <property type="entry name" value="FBXO45-Fsn/SPSB_families"/>
</dbReference>
<dbReference type="PANTHER" id="PTHR12245">
    <property type="entry name" value="SPRY DOMAIN CONTAINING SOCS BOX PROTEIN"/>
    <property type="match status" value="1"/>
</dbReference>
<organism evidence="3 4">
    <name type="scientific">Oikopleura dioica</name>
    <name type="common">Tunicate</name>
    <dbReference type="NCBI Taxonomy" id="34765"/>
    <lineage>
        <taxon>Eukaryota</taxon>
        <taxon>Metazoa</taxon>
        <taxon>Chordata</taxon>
        <taxon>Tunicata</taxon>
        <taxon>Appendicularia</taxon>
        <taxon>Copelata</taxon>
        <taxon>Oikopleuridae</taxon>
        <taxon>Oikopleura</taxon>
    </lineage>
</organism>
<dbReference type="InterPro" id="IPR043136">
    <property type="entry name" value="B30.2/SPRY_sf"/>
</dbReference>
<feature type="domain" description="B30.2/SPRY" evidence="2">
    <location>
        <begin position="38"/>
        <end position="259"/>
    </location>
</feature>
<keyword evidence="4" id="KW-1185">Reference proteome</keyword>
<accession>A0ABN7SF76</accession>
<dbReference type="InterPro" id="IPR003877">
    <property type="entry name" value="SPRY_dom"/>
</dbReference>
<dbReference type="InterPro" id="IPR013320">
    <property type="entry name" value="ConA-like_dom_sf"/>
</dbReference>
<sequence>MGNVLSGRQRNASFASIGGKKRGDSMSSRNYERRSQKMPYRVEHALELEDAPVEIQKKFGWSQWDKSINIYIKSDALTIHRRPISQSTDCARGKYGYREGLHIWEIVWTSNQRGTHAVVGVATEKAPTRKIGYCALVGSCNQTWGWDLGRNALRHDGEVVAPACLASSNNNDGENHNKLSYPPLDDYDTNFIVPTKFLCVLDMDAGTLGFIADGQWLGTAFTGLNKVRDEDGEQSRLYPIARQKVKFPSASSQIMSSILIRGHCEVTMRYVNGLQSNPLSLKEFARRSVRESLPQMRGRGKQENIHLPPKLANYCKDYGLGFDVRNKASYRYKFDLAEEPETISYIEDSSEFSLELSNRIEMNSASIMRRSSIRFVDSNF</sequence>